<dbReference type="Pfam" id="PF14127">
    <property type="entry name" value="DUF4294"/>
    <property type="match status" value="1"/>
</dbReference>
<dbReference type="Proteomes" id="UP001500582">
    <property type="component" value="Unassembled WGS sequence"/>
</dbReference>
<keyword evidence="1" id="KW-0732">Signal</keyword>
<accession>A0ABP8HCD1</accession>
<proteinExistence type="predicted"/>
<feature type="signal peptide" evidence="1">
    <location>
        <begin position="1"/>
        <end position="21"/>
    </location>
</feature>
<evidence type="ECO:0000256" key="1">
    <source>
        <dbReference type="SAM" id="SignalP"/>
    </source>
</evidence>
<comment type="caution">
    <text evidence="2">The sequence shown here is derived from an EMBL/GenBank/DDBJ whole genome shotgun (WGS) entry which is preliminary data.</text>
</comment>
<protein>
    <submittedName>
        <fullName evidence="2">DUF4294 domain-containing protein</fullName>
    </submittedName>
</protein>
<evidence type="ECO:0000313" key="2">
    <source>
        <dbReference type="EMBL" id="GAA4337317.1"/>
    </source>
</evidence>
<organism evidence="2 3">
    <name type="scientific">Mucilaginibacter gynuensis</name>
    <dbReference type="NCBI Taxonomy" id="1302236"/>
    <lineage>
        <taxon>Bacteria</taxon>
        <taxon>Pseudomonadati</taxon>
        <taxon>Bacteroidota</taxon>
        <taxon>Sphingobacteriia</taxon>
        <taxon>Sphingobacteriales</taxon>
        <taxon>Sphingobacteriaceae</taxon>
        <taxon>Mucilaginibacter</taxon>
    </lineage>
</organism>
<feature type="chain" id="PRO_5045355284" evidence="1">
    <location>
        <begin position="22"/>
        <end position="208"/>
    </location>
</feature>
<sequence>MKFIGFILSLFCCLPVAVLKAQDAPAKPQRAQLGKNDTIKTYMTDLDGELVPWIVMHDINIRDTRIFASEDDRLKYRRLRYNVYKVMPYARYAGERYRQLQRDLAVTADKKKQKELVKACEKQIKDLFNKEIKNLTISQGEVLIKLIDRETGNTSFAMLKELKGGLNAFMMQSVARIFGHDLKEEYDPEQERDIENIIRTSNFDTPYN</sequence>
<evidence type="ECO:0000313" key="3">
    <source>
        <dbReference type="Proteomes" id="UP001500582"/>
    </source>
</evidence>
<name>A0ABP8HCD1_9SPHI</name>
<keyword evidence="3" id="KW-1185">Reference proteome</keyword>
<dbReference type="RefSeq" id="WP_345213619.1">
    <property type="nucleotide sequence ID" value="NZ_BAABFT010000018.1"/>
</dbReference>
<reference evidence="3" key="1">
    <citation type="journal article" date="2019" name="Int. J. Syst. Evol. Microbiol.">
        <title>The Global Catalogue of Microorganisms (GCM) 10K type strain sequencing project: providing services to taxonomists for standard genome sequencing and annotation.</title>
        <authorList>
            <consortium name="The Broad Institute Genomics Platform"/>
            <consortium name="The Broad Institute Genome Sequencing Center for Infectious Disease"/>
            <person name="Wu L."/>
            <person name="Ma J."/>
        </authorList>
    </citation>
    <scope>NUCLEOTIDE SEQUENCE [LARGE SCALE GENOMIC DNA]</scope>
    <source>
        <strain evidence="3">JCM 17705</strain>
    </source>
</reference>
<dbReference type="EMBL" id="BAABFT010000018">
    <property type="protein sequence ID" value="GAA4337317.1"/>
    <property type="molecule type" value="Genomic_DNA"/>
</dbReference>
<gene>
    <name evidence="2" type="ORF">GCM10023149_46720</name>
</gene>
<dbReference type="InterPro" id="IPR025636">
    <property type="entry name" value="DUF4294"/>
</dbReference>